<feature type="compositionally biased region" description="Basic and acidic residues" evidence="1">
    <location>
        <begin position="206"/>
        <end position="217"/>
    </location>
</feature>
<evidence type="ECO:0008006" key="6">
    <source>
        <dbReference type="Google" id="ProtNLM"/>
    </source>
</evidence>
<dbReference type="Pfam" id="PF14688">
    <property type="entry name" value="DUF4461"/>
    <property type="match status" value="1"/>
</dbReference>
<protein>
    <recommendedName>
        <fullName evidence="6">DUF4460 domain-containing protein</fullName>
    </recommendedName>
</protein>
<dbReference type="InterPro" id="IPR028031">
    <property type="entry name" value="DUF4460"/>
</dbReference>
<dbReference type="GO" id="GO:0005739">
    <property type="term" value="C:mitochondrion"/>
    <property type="evidence" value="ECO:0007669"/>
    <property type="project" value="TreeGrafter"/>
</dbReference>
<evidence type="ECO:0000313" key="4">
    <source>
        <dbReference type="EMBL" id="CBJ26898.1"/>
    </source>
</evidence>
<dbReference type="PANTHER" id="PTHR31596:SF1">
    <property type="entry name" value="T-CELL ACTIVATION INHIBITOR, MITOCHONDRIAL"/>
    <property type="match status" value="1"/>
</dbReference>
<feature type="domain" description="DUF4461" evidence="3">
    <location>
        <begin position="233"/>
        <end position="571"/>
    </location>
</feature>
<feature type="compositionally biased region" description="Polar residues" evidence="1">
    <location>
        <begin position="136"/>
        <end position="145"/>
    </location>
</feature>
<dbReference type="InParanoid" id="D7G2S3"/>
<evidence type="ECO:0000259" key="2">
    <source>
        <dbReference type="Pfam" id="PF14687"/>
    </source>
</evidence>
<feature type="domain" description="DUF4460" evidence="2">
    <location>
        <begin position="17"/>
        <end position="65"/>
    </location>
</feature>
<reference evidence="4 5" key="1">
    <citation type="journal article" date="2010" name="Nature">
        <title>The Ectocarpus genome and the independent evolution of multicellularity in brown algae.</title>
        <authorList>
            <person name="Cock J.M."/>
            <person name="Sterck L."/>
            <person name="Rouze P."/>
            <person name="Scornet D."/>
            <person name="Allen A.E."/>
            <person name="Amoutzias G."/>
            <person name="Anthouard V."/>
            <person name="Artiguenave F."/>
            <person name="Aury J.M."/>
            <person name="Badger J.H."/>
            <person name="Beszteri B."/>
            <person name="Billiau K."/>
            <person name="Bonnet E."/>
            <person name="Bothwell J.H."/>
            <person name="Bowler C."/>
            <person name="Boyen C."/>
            <person name="Brownlee C."/>
            <person name="Carrano C.J."/>
            <person name="Charrier B."/>
            <person name="Cho G.Y."/>
            <person name="Coelho S.M."/>
            <person name="Collen J."/>
            <person name="Corre E."/>
            <person name="Da Silva C."/>
            <person name="Delage L."/>
            <person name="Delaroque N."/>
            <person name="Dittami S.M."/>
            <person name="Doulbeau S."/>
            <person name="Elias M."/>
            <person name="Farnham G."/>
            <person name="Gachon C.M."/>
            <person name="Gschloessl B."/>
            <person name="Heesch S."/>
            <person name="Jabbari K."/>
            <person name="Jubin C."/>
            <person name="Kawai H."/>
            <person name="Kimura K."/>
            <person name="Kloareg B."/>
            <person name="Kupper F.C."/>
            <person name="Lang D."/>
            <person name="Le Bail A."/>
            <person name="Leblanc C."/>
            <person name="Lerouge P."/>
            <person name="Lohr M."/>
            <person name="Lopez P.J."/>
            <person name="Martens C."/>
            <person name="Maumus F."/>
            <person name="Michel G."/>
            <person name="Miranda-Saavedra D."/>
            <person name="Morales J."/>
            <person name="Moreau H."/>
            <person name="Motomura T."/>
            <person name="Nagasato C."/>
            <person name="Napoli C.A."/>
            <person name="Nelson D.R."/>
            <person name="Nyvall-Collen P."/>
            <person name="Peters A.F."/>
            <person name="Pommier C."/>
            <person name="Potin P."/>
            <person name="Poulain J."/>
            <person name="Quesneville H."/>
            <person name="Read B."/>
            <person name="Rensing S.A."/>
            <person name="Ritter A."/>
            <person name="Rousvoal S."/>
            <person name="Samanta M."/>
            <person name="Samson G."/>
            <person name="Schroeder D.C."/>
            <person name="Segurens B."/>
            <person name="Strittmatter M."/>
            <person name="Tonon T."/>
            <person name="Tregear J.W."/>
            <person name="Valentin K."/>
            <person name="von Dassow P."/>
            <person name="Yamagishi T."/>
            <person name="Van de Peer Y."/>
            <person name="Wincker P."/>
        </authorList>
    </citation>
    <scope>NUCLEOTIDE SEQUENCE [LARGE SCALE GENOMIC DNA]</scope>
    <source>
        <strain evidence="5">Ec32 / CCAP1310/4</strain>
    </source>
</reference>
<feature type="region of interest" description="Disordered" evidence="1">
    <location>
        <begin position="187"/>
        <end position="217"/>
    </location>
</feature>
<organism evidence="4 5">
    <name type="scientific">Ectocarpus siliculosus</name>
    <name type="common">Brown alga</name>
    <name type="synonym">Conferva siliculosa</name>
    <dbReference type="NCBI Taxonomy" id="2880"/>
    <lineage>
        <taxon>Eukaryota</taxon>
        <taxon>Sar</taxon>
        <taxon>Stramenopiles</taxon>
        <taxon>Ochrophyta</taxon>
        <taxon>PX clade</taxon>
        <taxon>Phaeophyceae</taxon>
        <taxon>Ectocarpales</taxon>
        <taxon>Ectocarpaceae</taxon>
        <taxon>Ectocarpus</taxon>
    </lineage>
</organism>
<dbReference type="EMBL" id="FN649748">
    <property type="protein sequence ID" value="CBJ26898.1"/>
    <property type="molecule type" value="Genomic_DNA"/>
</dbReference>
<feature type="compositionally biased region" description="Polar residues" evidence="1">
    <location>
        <begin position="155"/>
        <end position="164"/>
    </location>
</feature>
<evidence type="ECO:0000259" key="3">
    <source>
        <dbReference type="Pfam" id="PF14688"/>
    </source>
</evidence>
<dbReference type="OrthoDB" id="4238at2759"/>
<dbReference type="InterPro" id="IPR027989">
    <property type="entry name" value="DUF4461"/>
</dbReference>
<dbReference type="EMBL" id="FN648685">
    <property type="protein sequence ID" value="CBJ26898.1"/>
    <property type="molecule type" value="Genomic_DNA"/>
</dbReference>
<accession>D7G2S3</accession>
<dbReference type="PANTHER" id="PTHR31596">
    <property type="entry name" value="T-CELL ACTIVATION INHIBITOR, MITOCHONDRIAL"/>
    <property type="match status" value="1"/>
</dbReference>
<name>D7G2S3_ECTSI</name>
<gene>
    <name evidence="4" type="ORF">Esi_0048_0126</name>
</gene>
<evidence type="ECO:0000313" key="5">
    <source>
        <dbReference type="Proteomes" id="UP000002630"/>
    </source>
</evidence>
<dbReference type="OMA" id="TMHLNTT"/>
<dbReference type="AlphaFoldDB" id="D7G2S3"/>
<feature type="region of interest" description="Disordered" evidence="1">
    <location>
        <begin position="128"/>
        <end position="171"/>
    </location>
</feature>
<proteinExistence type="predicted"/>
<dbReference type="Pfam" id="PF14687">
    <property type="entry name" value="DUF4460"/>
    <property type="match status" value="1"/>
</dbReference>
<dbReference type="Proteomes" id="UP000002630">
    <property type="component" value="Linkage Group LG23"/>
</dbReference>
<evidence type="ECO:0000256" key="1">
    <source>
        <dbReference type="SAM" id="MobiDB-lite"/>
    </source>
</evidence>
<keyword evidence="5" id="KW-1185">Reference proteome</keyword>
<sequence length="586" mass="64318">MRRFSTSTHSGRTTSPEQHQEWKSVYRAFLLHVHPDFFHESPKKRAVNEKSLKSFSQHLDRLELGGENTRSGGVHSRSNAANGSASPLVFFLKQAGEEGAGSKSDGSPSCGKVMLPLGSHRQMATHLYDSGMSGVNPPQASAEQASTRRHHSSRLADSSNNDNPSEWHGWEDELFGGTAANRAWDEAAAGRNGSRHTHGRSAFSSGDDKTREGRQRTTEWGAAFERRSGHASRLGQILSTDEGRALVRERRSSSRKVRRLVGKLREQYGFGEFTFRCGWSKSNLCVALGSLLETCRARRGEFLVNDFGGLEVVFRKDPSVLHKGEIRLCPADVPNQWVSALRRVTPAGLSAAEEHSREMISLQEKASSALRGARLSRGFSCSKSRYRDFLSKVCAAADAEPDEGGGGGGDAATDLVEGDWSDLRCRVEEGFRRVSTVLEDGTIQVGSDMTLKTLRRCLGRDSDSSSAATADYLKLAVAEAATVERCRQSLGLESIKRSRHAVGNSEMVIACEALVRFSERAKSGGDLRAEKEAVAARRRLRGHCVRVVGSRVGVCDGVTEDGEIVLPWNWWEEEDGEERRSSAPVW</sequence>
<dbReference type="InterPro" id="IPR027986">
    <property type="entry name" value="TCAIM"/>
</dbReference>